<evidence type="ECO:0000313" key="2">
    <source>
        <dbReference type="EMBL" id="KAK6175536.1"/>
    </source>
</evidence>
<feature type="compositionally biased region" description="Basic and acidic residues" evidence="1">
    <location>
        <begin position="568"/>
        <end position="587"/>
    </location>
</feature>
<feature type="compositionally biased region" description="Basic and acidic residues" evidence="1">
    <location>
        <begin position="311"/>
        <end position="322"/>
    </location>
</feature>
<feature type="region of interest" description="Disordered" evidence="1">
    <location>
        <begin position="675"/>
        <end position="727"/>
    </location>
</feature>
<feature type="compositionally biased region" description="Basic residues" evidence="1">
    <location>
        <begin position="410"/>
        <end position="421"/>
    </location>
</feature>
<protein>
    <submittedName>
        <fullName evidence="2">Uncharacterized protein</fullName>
    </submittedName>
</protein>
<reference evidence="2 3" key="1">
    <citation type="submission" date="2024-01" db="EMBL/GenBank/DDBJ databases">
        <title>The genome of the rayed Mediterranean limpet Patella caerulea (Linnaeus, 1758).</title>
        <authorList>
            <person name="Anh-Thu Weber A."/>
            <person name="Halstead-Nussloch G."/>
        </authorList>
    </citation>
    <scope>NUCLEOTIDE SEQUENCE [LARGE SCALE GENOMIC DNA]</scope>
    <source>
        <strain evidence="2">AATW-2023a</strain>
        <tissue evidence="2">Whole specimen</tissue>
    </source>
</reference>
<sequence length="773" mass="86140">MNQNGNNTASLVNGQVKNALVENDSDIVFMGESPGFLSPPSTATPPVSSNGQNVNQRQNFQHPNQTYPNNYEAINNRTPSKQKHNVPHQSPVPVQQVQNFTPITVPRTLLQPRMNTSPNVKQNPRLPSFRQQEQISPNSSKPFRYMNQSPVRNHPVAPVPSVTCRYQITNSPSYKITNRDAPRESPLSPNSDTIIESIKTNATVSSDYNDPGGTGLIESAEDLWDKMKSADSNSNESPRIKKEKITDKLDNPYEIIPDLILIEPDITIEKVKSDEETETSDEKDPEKSDEQSLNCEADSLKRRPKKRKNQRSTDSEKSDSLRDNNPVLEDGSMHSRENSNDGSIHSSESKKKRGRPKKKHPEIYIENLETGEGSPLSDIVENNITPLSIQSSAFPVRDVDNTDEDYTPGSKKRARPKFKQTPHIKPGFVEVNQNLSDNREALDSAGLKEAIANKRQSNVKDVCNAETSSVFEIEKKISDNDTITAKPLALRIHHKKMSEEKRFKTFKSLSASVRRAKLHSSRRTRSTKTILSPEQGNSPLRSGKKINKRNNVGSAAKRSRRSRQSPTPDKEKKPRSLSDSLLPEKKINVPVKTDTAVASTSKSEPKYTPKRRVRKTSELSTSSPENKSPVDKKKGVVKNIGAVISGLFGDGFMSMADSNGFVVNVRLDVEKKSPSPVHVPVTRKRTIDQKSSESDPACLSTSMFKNGPSDQKEKGPRTGKKYKQAESSDPDFFTNAELCNILKNRISAHPHIDNEMKSAVIDSIQYAKKLLDS</sequence>
<feature type="compositionally biased region" description="Polar residues" evidence="1">
    <location>
        <begin position="50"/>
        <end position="79"/>
    </location>
</feature>
<feature type="compositionally biased region" description="Basic residues" evidence="1">
    <location>
        <begin position="350"/>
        <end position="360"/>
    </location>
</feature>
<feature type="compositionally biased region" description="Basic and acidic residues" evidence="1">
    <location>
        <begin position="270"/>
        <end position="290"/>
    </location>
</feature>
<evidence type="ECO:0000256" key="1">
    <source>
        <dbReference type="SAM" id="MobiDB-lite"/>
    </source>
</evidence>
<feature type="region of interest" description="Disordered" evidence="1">
    <location>
        <begin position="270"/>
        <end position="379"/>
    </location>
</feature>
<dbReference type="AlphaFoldDB" id="A0AAN8JH83"/>
<feature type="compositionally biased region" description="Polar residues" evidence="1">
    <location>
        <begin position="527"/>
        <end position="540"/>
    </location>
</feature>
<dbReference type="Proteomes" id="UP001347796">
    <property type="component" value="Unassembled WGS sequence"/>
</dbReference>
<accession>A0AAN8JH83</accession>
<gene>
    <name evidence="2" type="ORF">SNE40_013983</name>
</gene>
<dbReference type="EMBL" id="JAZGQO010000010">
    <property type="protein sequence ID" value="KAK6175536.1"/>
    <property type="molecule type" value="Genomic_DNA"/>
</dbReference>
<organism evidence="2 3">
    <name type="scientific">Patella caerulea</name>
    <name type="common">Rayed Mediterranean limpet</name>
    <dbReference type="NCBI Taxonomy" id="87958"/>
    <lineage>
        <taxon>Eukaryota</taxon>
        <taxon>Metazoa</taxon>
        <taxon>Spiralia</taxon>
        <taxon>Lophotrochozoa</taxon>
        <taxon>Mollusca</taxon>
        <taxon>Gastropoda</taxon>
        <taxon>Patellogastropoda</taxon>
        <taxon>Patelloidea</taxon>
        <taxon>Patellidae</taxon>
        <taxon>Patella</taxon>
    </lineage>
</organism>
<feature type="compositionally biased region" description="Polar residues" evidence="1">
    <location>
        <begin position="113"/>
        <end position="122"/>
    </location>
</feature>
<evidence type="ECO:0000313" key="3">
    <source>
        <dbReference type="Proteomes" id="UP001347796"/>
    </source>
</evidence>
<feature type="region of interest" description="Disordered" evidence="1">
    <location>
        <begin position="512"/>
        <end position="632"/>
    </location>
</feature>
<feature type="region of interest" description="Disordered" evidence="1">
    <location>
        <begin position="113"/>
        <end position="139"/>
    </location>
</feature>
<feature type="compositionally biased region" description="Basic residues" evidence="1">
    <location>
        <begin position="514"/>
        <end position="526"/>
    </location>
</feature>
<feature type="compositionally biased region" description="Low complexity" evidence="1">
    <location>
        <begin position="38"/>
        <end position="49"/>
    </location>
</feature>
<proteinExistence type="predicted"/>
<comment type="caution">
    <text evidence="2">The sequence shown here is derived from an EMBL/GenBank/DDBJ whole genome shotgun (WGS) entry which is preliminary data.</text>
</comment>
<keyword evidence="3" id="KW-1185">Reference proteome</keyword>
<name>A0AAN8JH83_PATCE</name>
<feature type="compositionally biased region" description="Polar residues" evidence="1">
    <location>
        <begin position="129"/>
        <end position="139"/>
    </location>
</feature>
<feature type="region of interest" description="Disordered" evidence="1">
    <location>
        <begin position="33"/>
        <end position="90"/>
    </location>
</feature>
<feature type="region of interest" description="Disordered" evidence="1">
    <location>
        <begin position="391"/>
        <end position="421"/>
    </location>
</feature>